<evidence type="ECO:0000313" key="9">
    <source>
        <dbReference type="EMBL" id="TPX33095.1"/>
    </source>
</evidence>
<evidence type="ECO:0000259" key="5">
    <source>
        <dbReference type="PROSITE" id="PS50249"/>
    </source>
</evidence>
<dbReference type="Pfam" id="PF04433">
    <property type="entry name" value="SWIRM"/>
    <property type="match status" value="1"/>
</dbReference>
<dbReference type="InterPro" id="IPR036388">
    <property type="entry name" value="WH-like_DNA-bd_sf"/>
</dbReference>
<dbReference type="GeneID" id="42005171"/>
<feature type="compositionally biased region" description="Polar residues" evidence="3">
    <location>
        <begin position="356"/>
        <end position="366"/>
    </location>
</feature>
<feature type="domain" description="SANT" evidence="7">
    <location>
        <begin position="155"/>
        <end position="207"/>
    </location>
</feature>
<name>A0A507C6I9_9FUNG</name>
<dbReference type="Pfam" id="PF00249">
    <property type="entry name" value="Myb_DNA-binding"/>
    <property type="match status" value="1"/>
</dbReference>
<evidence type="ECO:0000256" key="2">
    <source>
        <dbReference type="ARBA" id="ARBA00023242"/>
    </source>
</evidence>
<evidence type="ECO:0000256" key="1">
    <source>
        <dbReference type="ARBA" id="ARBA00023125"/>
    </source>
</evidence>
<feature type="compositionally biased region" description="Basic and acidic residues" evidence="3">
    <location>
        <begin position="485"/>
        <end position="502"/>
    </location>
</feature>
<dbReference type="InterPro" id="IPR001005">
    <property type="entry name" value="SANT/Myb"/>
</dbReference>
<feature type="region of interest" description="Disordered" evidence="3">
    <location>
        <begin position="211"/>
        <end position="366"/>
    </location>
</feature>
<evidence type="ECO:0000259" key="4">
    <source>
        <dbReference type="PROSITE" id="PS50090"/>
    </source>
</evidence>
<organism evidence="9 10">
    <name type="scientific">Synchytrium microbalum</name>
    <dbReference type="NCBI Taxonomy" id="1806994"/>
    <lineage>
        <taxon>Eukaryota</taxon>
        <taxon>Fungi</taxon>
        <taxon>Fungi incertae sedis</taxon>
        <taxon>Chytridiomycota</taxon>
        <taxon>Chytridiomycota incertae sedis</taxon>
        <taxon>Chytridiomycetes</taxon>
        <taxon>Synchytriales</taxon>
        <taxon>Synchytriaceae</taxon>
        <taxon>Synchytrium</taxon>
    </lineage>
</organism>
<dbReference type="Proteomes" id="UP000319731">
    <property type="component" value="Unassembled WGS sequence"/>
</dbReference>
<dbReference type="RefSeq" id="XP_031024167.1">
    <property type="nucleotide sequence ID" value="XM_031169874.1"/>
</dbReference>
<dbReference type="AlphaFoldDB" id="A0A507C6I9"/>
<dbReference type="STRING" id="1806994.A0A507C6I9"/>
<dbReference type="Pfam" id="PF01398">
    <property type="entry name" value="JAB"/>
    <property type="match status" value="1"/>
</dbReference>
<dbReference type="SMART" id="SM00232">
    <property type="entry name" value="JAB_MPN"/>
    <property type="match status" value="1"/>
</dbReference>
<dbReference type="PROSITE" id="PS50249">
    <property type="entry name" value="MPN"/>
    <property type="match status" value="1"/>
</dbReference>
<dbReference type="InterPro" id="IPR007526">
    <property type="entry name" value="SWIRM"/>
</dbReference>
<dbReference type="OrthoDB" id="118550at2759"/>
<reference evidence="9 10" key="1">
    <citation type="journal article" date="2019" name="Sci. Rep.">
        <title>Comparative genomics of chytrid fungi reveal insights into the obligate biotrophic and pathogenic lifestyle of Synchytrium endobioticum.</title>
        <authorList>
            <person name="van de Vossenberg B.T.L.H."/>
            <person name="Warris S."/>
            <person name="Nguyen H.D.T."/>
            <person name="van Gent-Pelzer M.P.E."/>
            <person name="Joly D.L."/>
            <person name="van de Geest H.C."/>
            <person name="Bonants P.J.M."/>
            <person name="Smith D.S."/>
            <person name="Levesque C.A."/>
            <person name="van der Lee T.A.J."/>
        </authorList>
    </citation>
    <scope>NUCLEOTIDE SEQUENCE [LARGE SCALE GENOMIC DNA]</scope>
    <source>
        <strain evidence="9 10">JEL517</strain>
    </source>
</reference>
<dbReference type="PROSITE" id="PS51294">
    <property type="entry name" value="HTH_MYB"/>
    <property type="match status" value="1"/>
</dbReference>
<dbReference type="PROSITE" id="PS50934">
    <property type="entry name" value="SWIRM"/>
    <property type="match status" value="1"/>
</dbReference>
<dbReference type="InterPro" id="IPR000555">
    <property type="entry name" value="JAMM/MPN+_dom"/>
</dbReference>
<dbReference type="GO" id="GO:0008237">
    <property type="term" value="F:metallopeptidase activity"/>
    <property type="evidence" value="ECO:0007669"/>
    <property type="project" value="InterPro"/>
</dbReference>
<dbReference type="EMBL" id="QEAO01000023">
    <property type="protein sequence ID" value="TPX33095.1"/>
    <property type="molecule type" value="Genomic_DNA"/>
</dbReference>
<feature type="region of interest" description="Disordered" evidence="3">
    <location>
        <begin position="116"/>
        <end position="162"/>
    </location>
</feature>
<feature type="compositionally biased region" description="Polar residues" evidence="3">
    <location>
        <begin position="299"/>
        <end position="338"/>
    </location>
</feature>
<dbReference type="SUPFAM" id="SSF46689">
    <property type="entry name" value="Homeodomain-like"/>
    <property type="match status" value="2"/>
</dbReference>
<dbReference type="SMART" id="SM00717">
    <property type="entry name" value="SANT"/>
    <property type="match status" value="1"/>
</dbReference>
<feature type="domain" description="Myb-like" evidence="4">
    <location>
        <begin position="152"/>
        <end position="203"/>
    </location>
</feature>
<dbReference type="InterPro" id="IPR017884">
    <property type="entry name" value="SANT_dom"/>
</dbReference>
<evidence type="ECO:0000313" key="10">
    <source>
        <dbReference type="Proteomes" id="UP000319731"/>
    </source>
</evidence>
<feature type="domain" description="SWIRM" evidence="6">
    <location>
        <begin position="358"/>
        <end position="458"/>
    </location>
</feature>
<dbReference type="InterPro" id="IPR037518">
    <property type="entry name" value="MPN"/>
</dbReference>
<dbReference type="CDD" id="cd00167">
    <property type="entry name" value="SANT"/>
    <property type="match status" value="1"/>
</dbReference>
<keyword evidence="1" id="KW-0238">DNA-binding</keyword>
<dbReference type="Gene3D" id="1.10.10.60">
    <property type="entry name" value="Homeodomain-like"/>
    <property type="match status" value="1"/>
</dbReference>
<dbReference type="PROSITE" id="PS51293">
    <property type="entry name" value="SANT"/>
    <property type="match status" value="1"/>
</dbReference>
<evidence type="ECO:0000259" key="7">
    <source>
        <dbReference type="PROSITE" id="PS51293"/>
    </source>
</evidence>
<sequence length="813" mass="90132">MVMVDEEIDVDIDIDDSTQLSLATSSSSVGIAEAPKIVKKRKRVVDTKAKQKKRLKSVVDTAQISLGAVAVPAPLLAFEEWTWSGLSDGIDESSKSLIESLLAQDQMDIASLDDSQTVLQTQSRIEDSPTPEPKSRKRSNKSAGAGGSSSTNSNTHSSRWTEEEDNLLKSAIEKHGFGSWTLIADVVKTRSPLQIKNHARHLASIGAIEGASNTSKGAPAATSKIKKSETIVNNSSTPTPAPDNVKVEASGDVKPLPVMTDNTIATLPPKDPRIPDDEDDEIDIDLEEFTEQPPPIPPSLSQTLSSVSEQSPDVSHLTRQQSEVASSRRSVTPSTASEPDTPASSSTSHHHHHHIPNSQPQPFQLTPDTQTINAFESTSLPEWFPPFSRGQKTPDRYIRVRSKILSLWQERSDRYLTKTFARRELRNEGDVNAISRVHEFLEVNGWINIGLGGGMKRDKRSGEDEDVVEGEESTYKSGRRRRVRNEKGEWVDPEDLEGRTIQEDGGDDLDDDDSSPNAEERRLLARNARYFADTEIEKFDAKLATRLRTKHNHNHELDQFTLIAFKNPSALPRTSPQHIFISAPVLMIMDIHAHLARTEIIGLLGGTFDSTTKTLNISNVIPCKSDSTDIQCEMDPISELHARTTLAAKNLVVVGWYHSHPTFEPKPSVRDLENQGAYQTLFRHADGSEPFIGAIVTPFLLSNPSNVSIIRWMAVDERPQNSTFRLPFLLNPTTTTTTKITEDDVLKVKGLFKDYRDRSDHVDLNAPYRQTDMDALTTVGTSKLDKLMESCASHFGEDADEEALRRVRACLET</sequence>
<proteinExistence type="predicted"/>
<feature type="compositionally biased region" description="Low complexity" evidence="3">
    <location>
        <begin position="148"/>
        <end position="158"/>
    </location>
</feature>
<dbReference type="PROSITE" id="PS50090">
    <property type="entry name" value="MYB_LIKE"/>
    <property type="match status" value="1"/>
</dbReference>
<dbReference type="SUPFAM" id="SSF102712">
    <property type="entry name" value="JAB1/MPN domain"/>
    <property type="match status" value="1"/>
</dbReference>
<feature type="compositionally biased region" description="Acidic residues" evidence="3">
    <location>
        <begin position="504"/>
        <end position="514"/>
    </location>
</feature>
<keyword evidence="10" id="KW-1185">Reference proteome</keyword>
<evidence type="ECO:0000259" key="6">
    <source>
        <dbReference type="PROSITE" id="PS50934"/>
    </source>
</evidence>
<keyword evidence="2" id="KW-0539">Nucleus</keyword>
<evidence type="ECO:0000259" key="8">
    <source>
        <dbReference type="PROSITE" id="PS51294"/>
    </source>
</evidence>
<evidence type="ECO:0000256" key="3">
    <source>
        <dbReference type="SAM" id="MobiDB-lite"/>
    </source>
</evidence>
<feature type="domain" description="MPN" evidence="5">
    <location>
        <begin position="579"/>
        <end position="718"/>
    </location>
</feature>
<dbReference type="InterPro" id="IPR050242">
    <property type="entry name" value="JAMM_MPN+_peptidase_M67A"/>
</dbReference>
<comment type="caution">
    <text evidence="9">The sequence shown here is derived from an EMBL/GenBank/DDBJ whole genome shotgun (WGS) entry which is preliminary data.</text>
</comment>
<gene>
    <name evidence="9" type="ORF">SmJEL517_g03946</name>
</gene>
<dbReference type="PANTHER" id="PTHR10410">
    <property type="entry name" value="EUKARYOTIC TRANSLATION INITIATION FACTOR 3 -RELATED"/>
    <property type="match status" value="1"/>
</dbReference>
<feature type="domain" description="HTH myb-type" evidence="8">
    <location>
        <begin position="152"/>
        <end position="207"/>
    </location>
</feature>
<feature type="compositionally biased region" description="Acidic residues" evidence="3">
    <location>
        <begin position="276"/>
        <end position="290"/>
    </location>
</feature>
<dbReference type="Gene3D" id="3.40.140.10">
    <property type="entry name" value="Cytidine Deaminase, domain 2"/>
    <property type="match status" value="1"/>
</dbReference>
<feature type="region of interest" description="Disordered" evidence="3">
    <location>
        <begin position="452"/>
        <end position="517"/>
    </location>
</feature>
<accession>A0A507C6I9</accession>
<dbReference type="GO" id="GO:0010468">
    <property type="term" value="P:regulation of gene expression"/>
    <property type="evidence" value="ECO:0007669"/>
    <property type="project" value="UniProtKB-ARBA"/>
</dbReference>
<dbReference type="InterPro" id="IPR017930">
    <property type="entry name" value="Myb_dom"/>
</dbReference>
<dbReference type="Gene3D" id="1.10.10.10">
    <property type="entry name" value="Winged helix-like DNA-binding domain superfamily/Winged helix DNA-binding domain"/>
    <property type="match status" value="1"/>
</dbReference>
<feature type="compositionally biased region" description="Acidic residues" evidence="3">
    <location>
        <begin position="463"/>
        <end position="472"/>
    </location>
</feature>
<dbReference type="GO" id="GO:0003677">
    <property type="term" value="F:DNA binding"/>
    <property type="evidence" value="ECO:0007669"/>
    <property type="project" value="UniProtKB-KW"/>
</dbReference>
<dbReference type="InterPro" id="IPR009057">
    <property type="entry name" value="Homeodomain-like_sf"/>
</dbReference>
<protein>
    <submittedName>
        <fullName evidence="9">Uncharacterized protein</fullName>
    </submittedName>
</protein>